<gene>
    <name evidence="1" type="ORF">GPDM_03085</name>
</gene>
<dbReference type="OrthoDB" id="2452814at2"/>
<reference evidence="1 2" key="1">
    <citation type="journal article" date="2011" name="J. Bacteriol.">
        <title>The Draft Genome of Planococcus donghaensis MPA1U2 Reveals Nonsporulation Pathways Controlled by a Conserved Spo0A Regulon.</title>
        <authorList>
            <person name="Pearson M.D."/>
            <person name="Noller H.F."/>
        </authorList>
    </citation>
    <scope>NUCLEOTIDE SEQUENCE [LARGE SCALE GENOMIC DNA]</scope>
    <source>
        <strain evidence="1 2">MPA1U2</strain>
    </source>
</reference>
<dbReference type="AlphaFoldDB" id="E7RDT9"/>
<sequence length="135" mass="15925">MDNWFTDLYGKDAFKKMLEEFTEKELWDINIDGKELRVRISQQEGTLRCDIYDQVTGEVSDRIIPVGGFSLEQREKICQQAMEAAEAGLPIMWKEIISPMIQGYWDDEGWDVIKVHDIDRSKIDPNYRNYLKEEN</sequence>
<dbReference type="EMBL" id="AEPB01000010">
    <property type="protein sequence ID" value="EGA90845.1"/>
    <property type="molecule type" value="Genomic_DNA"/>
</dbReference>
<name>E7RDT9_9BACL</name>
<dbReference type="Proteomes" id="UP000003052">
    <property type="component" value="Unassembled WGS sequence"/>
</dbReference>
<proteinExistence type="predicted"/>
<dbReference type="RefSeq" id="WP_008428815.1">
    <property type="nucleotide sequence ID" value="NZ_AEPB01000010.1"/>
</dbReference>
<evidence type="ECO:0000313" key="2">
    <source>
        <dbReference type="Proteomes" id="UP000003052"/>
    </source>
</evidence>
<accession>E7RDT9</accession>
<comment type="caution">
    <text evidence="1">The sequence shown here is derived from an EMBL/GenBank/DDBJ whole genome shotgun (WGS) entry which is preliminary data.</text>
</comment>
<organism evidence="1 2">
    <name type="scientific">Planococcus donghaensis MPA1U2</name>
    <dbReference type="NCBI Taxonomy" id="933115"/>
    <lineage>
        <taxon>Bacteria</taxon>
        <taxon>Bacillati</taxon>
        <taxon>Bacillota</taxon>
        <taxon>Bacilli</taxon>
        <taxon>Bacillales</taxon>
        <taxon>Caryophanaceae</taxon>
        <taxon>Planococcus</taxon>
    </lineage>
</organism>
<evidence type="ECO:0000313" key="1">
    <source>
        <dbReference type="EMBL" id="EGA90845.1"/>
    </source>
</evidence>
<protein>
    <submittedName>
        <fullName evidence="1">Uncharacterized protein</fullName>
    </submittedName>
</protein>